<keyword evidence="2" id="KW-1185">Reference proteome</keyword>
<accession>A0ABQ6K838</accession>
<name>A0ABQ6K838_9MICO</name>
<comment type="caution">
    <text evidence="1">The sequence shown here is derived from an EMBL/GenBank/DDBJ whole genome shotgun (WGS) entry which is preliminary data.</text>
</comment>
<gene>
    <name evidence="1" type="ORF">GCM10025881_36320</name>
</gene>
<evidence type="ECO:0000313" key="1">
    <source>
        <dbReference type="EMBL" id="GMA96808.1"/>
    </source>
</evidence>
<sequence length="59" mass="6156">MRVARSDRAWALPRPSAIDSARLANRTVIHSQTAIAALKVGGRGRALDTGACRNGSAIA</sequence>
<dbReference type="EMBL" id="BSVB01000001">
    <property type="protein sequence ID" value="GMA96808.1"/>
    <property type="molecule type" value="Genomic_DNA"/>
</dbReference>
<protein>
    <submittedName>
        <fullName evidence="1">Uncharacterized protein</fullName>
    </submittedName>
</protein>
<proteinExistence type="predicted"/>
<dbReference type="Proteomes" id="UP001157034">
    <property type="component" value="Unassembled WGS sequence"/>
</dbReference>
<organism evidence="1 2">
    <name type="scientific">Pseudolysinimonas kribbensis</name>
    <dbReference type="NCBI Taxonomy" id="433641"/>
    <lineage>
        <taxon>Bacteria</taxon>
        <taxon>Bacillati</taxon>
        <taxon>Actinomycetota</taxon>
        <taxon>Actinomycetes</taxon>
        <taxon>Micrococcales</taxon>
        <taxon>Microbacteriaceae</taxon>
        <taxon>Pseudolysinimonas</taxon>
    </lineage>
</organism>
<evidence type="ECO:0000313" key="2">
    <source>
        <dbReference type="Proteomes" id="UP001157034"/>
    </source>
</evidence>
<reference evidence="2" key="1">
    <citation type="journal article" date="2019" name="Int. J. Syst. Evol. Microbiol.">
        <title>The Global Catalogue of Microorganisms (GCM) 10K type strain sequencing project: providing services to taxonomists for standard genome sequencing and annotation.</title>
        <authorList>
            <consortium name="The Broad Institute Genomics Platform"/>
            <consortium name="The Broad Institute Genome Sequencing Center for Infectious Disease"/>
            <person name="Wu L."/>
            <person name="Ma J."/>
        </authorList>
    </citation>
    <scope>NUCLEOTIDE SEQUENCE [LARGE SCALE GENOMIC DNA]</scope>
    <source>
        <strain evidence="2">NBRC 108894</strain>
    </source>
</reference>